<keyword evidence="3 5" id="KW-1133">Transmembrane helix</keyword>
<dbReference type="Gene3D" id="2.40.50.140">
    <property type="entry name" value="Nucleic acid-binding proteins"/>
    <property type="match status" value="1"/>
</dbReference>
<dbReference type="Proteomes" id="UP001198163">
    <property type="component" value="Unassembled WGS sequence"/>
</dbReference>
<protein>
    <submittedName>
        <fullName evidence="7">NfeD family protein</fullName>
    </submittedName>
</protein>
<reference evidence="7" key="1">
    <citation type="submission" date="2021-08" db="EMBL/GenBank/DDBJ databases">
        <title>Comparative analyses of Brucepasteria parasyntrophica and Teretinema zuelzerae.</title>
        <authorList>
            <person name="Song Y."/>
            <person name="Brune A."/>
        </authorList>
    </citation>
    <scope>NUCLEOTIDE SEQUENCE</scope>
    <source>
        <strain evidence="7">DSM 1903</strain>
    </source>
</reference>
<gene>
    <name evidence="7" type="ORF">K7J14_09080</name>
</gene>
<sequence length="147" mass="15835">MGSWFIWALIGVGCIGLEMLIPGFVIFFFGLGALATALCTLIPFVGAAVWLQIMLFVLFSIVSLVFMRKKFAKIFEGTVFNGASGTSPEDGVGEVVDVVDAIEPPAEGRIRFRGTTWKARTTGESIAAGSHARIVARDNVTYIVEKS</sequence>
<name>A0AAE3EI64_9SPIR</name>
<evidence type="ECO:0000256" key="1">
    <source>
        <dbReference type="ARBA" id="ARBA00004141"/>
    </source>
</evidence>
<keyword evidence="4 5" id="KW-0472">Membrane</keyword>
<keyword evidence="2 5" id="KW-0812">Transmembrane</keyword>
<dbReference type="GO" id="GO:0005886">
    <property type="term" value="C:plasma membrane"/>
    <property type="evidence" value="ECO:0007669"/>
    <property type="project" value="TreeGrafter"/>
</dbReference>
<dbReference type="PANTHER" id="PTHR33507">
    <property type="entry name" value="INNER MEMBRANE PROTEIN YBBJ"/>
    <property type="match status" value="1"/>
</dbReference>
<dbReference type="InterPro" id="IPR002810">
    <property type="entry name" value="NfeD-like_C"/>
</dbReference>
<keyword evidence="8" id="KW-1185">Reference proteome</keyword>
<evidence type="ECO:0000256" key="4">
    <source>
        <dbReference type="ARBA" id="ARBA00023136"/>
    </source>
</evidence>
<evidence type="ECO:0000259" key="6">
    <source>
        <dbReference type="Pfam" id="PF01957"/>
    </source>
</evidence>
<feature type="domain" description="NfeD-like C-terminal" evidence="6">
    <location>
        <begin position="92"/>
        <end position="146"/>
    </location>
</feature>
<evidence type="ECO:0000256" key="2">
    <source>
        <dbReference type="ARBA" id="ARBA00022692"/>
    </source>
</evidence>
<feature type="transmembrane region" description="Helical" evidence="5">
    <location>
        <begin position="41"/>
        <end position="66"/>
    </location>
</feature>
<evidence type="ECO:0000256" key="3">
    <source>
        <dbReference type="ARBA" id="ARBA00022989"/>
    </source>
</evidence>
<comment type="subcellular location">
    <subcellularLocation>
        <location evidence="1">Membrane</location>
        <topology evidence="1">Multi-pass membrane protein</topology>
    </subcellularLocation>
</comment>
<proteinExistence type="predicted"/>
<comment type="caution">
    <text evidence="7">The sequence shown here is derived from an EMBL/GenBank/DDBJ whole genome shotgun (WGS) entry which is preliminary data.</text>
</comment>
<feature type="transmembrane region" description="Helical" evidence="5">
    <location>
        <begin position="7"/>
        <end position="35"/>
    </location>
</feature>
<accession>A0AAE3EI64</accession>
<evidence type="ECO:0000313" key="8">
    <source>
        <dbReference type="Proteomes" id="UP001198163"/>
    </source>
</evidence>
<dbReference type="InterPro" id="IPR052165">
    <property type="entry name" value="Membrane_assoc_protease"/>
</dbReference>
<evidence type="ECO:0000256" key="5">
    <source>
        <dbReference type="SAM" id="Phobius"/>
    </source>
</evidence>
<dbReference type="PANTHER" id="PTHR33507:SF3">
    <property type="entry name" value="INNER MEMBRANE PROTEIN YBBJ"/>
    <property type="match status" value="1"/>
</dbReference>
<evidence type="ECO:0000313" key="7">
    <source>
        <dbReference type="EMBL" id="MCD1654856.1"/>
    </source>
</evidence>
<dbReference type="Pfam" id="PF01957">
    <property type="entry name" value="NfeD"/>
    <property type="match status" value="1"/>
</dbReference>
<dbReference type="SUPFAM" id="SSF141322">
    <property type="entry name" value="NfeD domain-like"/>
    <property type="match status" value="1"/>
</dbReference>
<dbReference type="InterPro" id="IPR012340">
    <property type="entry name" value="NA-bd_OB-fold"/>
</dbReference>
<dbReference type="EMBL" id="JAINWA010000003">
    <property type="protein sequence ID" value="MCD1654856.1"/>
    <property type="molecule type" value="Genomic_DNA"/>
</dbReference>
<organism evidence="7 8">
    <name type="scientific">Teretinema zuelzerae</name>
    <dbReference type="NCBI Taxonomy" id="156"/>
    <lineage>
        <taxon>Bacteria</taxon>
        <taxon>Pseudomonadati</taxon>
        <taxon>Spirochaetota</taxon>
        <taxon>Spirochaetia</taxon>
        <taxon>Spirochaetales</taxon>
        <taxon>Treponemataceae</taxon>
        <taxon>Teretinema</taxon>
    </lineage>
</organism>
<dbReference type="AlphaFoldDB" id="A0AAE3EI64"/>